<evidence type="ECO:0000313" key="2">
    <source>
        <dbReference type="Proteomes" id="UP001187531"/>
    </source>
</evidence>
<organism evidence="1 2">
    <name type="scientific">Artemia franciscana</name>
    <name type="common">Brine shrimp</name>
    <name type="synonym">Artemia sanfranciscana</name>
    <dbReference type="NCBI Taxonomy" id="6661"/>
    <lineage>
        <taxon>Eukaryota</taxon>
        <taxon>Metazoa</taxon>
        <taxon>Ecdysozoa</taxon>
        <taxon>Arthropoda</taxon>
        <taxon>Crustacea</taxon>
        <taxon>Branchiopoda</taxon>
        <taxon>Anostraca</taxon>
        <taxon>Artemiidae</taxon>
        <taxon>Artemia</taxon>
    </lineage>
</organism>
<gene>
    <name evidence="1" type="ORF">QYM36_000002</name>
</gene>
<evidence type="ECO:0000313" key="1">
    <source>
        <dbReference type="EMBL" id="KAK2725350.1"/>
    </source>
</evidence>
<proteinExistence type="predicted"/>
<reference evidence="1" key="1">
    <citation type="submission" date="2023-07" db="EMBL/GenBank/DDBJ databases">
        <title>Chromosome-level genome assembly of Artemia franciscana.</title>
        <authorList>
            <person name="Jo E."/>
        </authorList>
    </citation>
    <scope>NUCLEOTIDE SEQUENCE</scope>
    <source>
        <tissue evidence="1">Whole body</tissue>
    </source>
</reference>
<comment type="caution">
    <text evidence="1">The sequence shown here is derived from an EMBL/GenBank/DDBJ whole genome shotgun (WGS) entry which is preliminary data.</text>
</comment>
<accession>A0AA88I710</accession>
<name>A0AA88I710_ARTSF</name>
<protein>
    <submittedName>
        <fullName evidence="1">Uncharacterized protein</fullName>
    </submittedName>
</protein>
<dbReference type="EMBL" id="JAVRJZ010000002">
    <property type="protein sequence ID" value="KAK2725350.1"/>
    <property type="molecule type" value="Genomic_DNA"/>
</dbReference>
<sequence>MNKYELLESWTDWILERKLLRFDGVVIGLDSSVSDLNYADDIGAFTADPAPAQAIVNEIPLFSQLLGKKINAVKTKAMDLSIQSDYQLVLHGQEFEKADSFTYLDSIIDLRGSCDSDIQYTINKAQVIFSQLHRHL</sequence>
<dbReference type="Proteomes" id="UP001187531">
    <property type="component" value="Unassembled WGS sequence"/>
</dbReference>
<keyword evidence="2" id="KW-1185">Reference proteome</keyword>
<dbReference type="AlphaFoldDB" id="A0AA88I710"/>